<dbReference type="EMBL" id="JPVZ01000010">
    <property type="protein sequence ID" value="OAZ08196.1"/>
    <property type="molecule type" value="Genomic_DNA"/>
</dbReference>
<gene>
    <name evidence="2" type="ORF">TH4_17825</name>
</gene>
<dbReference type="AlphaFoldDB" id="A0A853KWF0"/>
<evidence type="ECO:0000313" key="3">
    <source>
        <dbReference type="Proteomes" id="UP000094009"/>
    </source>
</evidence>
<keyword evidence="1" id="KW-0812">Transmembrane</keyword>
<dbReference type="RefSeq" id="WP_064782101.1">
    <property type="nucleotide sequence ID" value="NZ_JPVZ01000010.1"/>
</dbReference>
<feature type="transmembrane region" description="Helical" evidence="1">
    <location>
        <begin position="37"/>
        <end position="56"/>
    </location>
</feature>
<accession>A0A853KWF0</accession>
<protein>
    <submittedName>
        <fullName evidence="2">Uncharacterized protein</fullName>
    </submittedName>
</protein>
<name>A0A853KWF0_9PROT</name>
<organism evidence="2 3">
    <name type="scientific">Thalassospira tepidiphila MCCC 1A03514</name>
    <dbReference type="NCBI Taxonomy" id="1177930"/>
    <lineage>
        <taxon>Bacteria</taxon>
        <taxon>Pseudomonadati</taxon>
        <taxon>Pseudomonadota</taxon>
        <taxon>Alphaproteobacteria</taxon>
        <taxon>Rhodospirillales</taxon>
        <taxon>Thalassospiraceae</taxon>
        <taxon>Thalassospira</taxon>
    </lineage>
</organism>
<reference evidence="2 3" key="1">
    <citation type="submission" date="2014-07" db="EMBL/GenBank/DDBJ databases">
        <title>Draft genome sequence of Thalassospira tepidiphila 1-1B.</title>
        <authorList>
            <person name="Lai Q."/>
            <person name="Shao Z."/>
        </authorList>
    </citation>
    <scope>NUCLEOTIDE SEQUENCE [LARGE SCALE GENOMIC DNA]</scope>
    <source>
        <strain evidence="2 3">MCCC 1A03514</strain>
    </source>
</reference>
<comment type="caution">
    <text evidence="2">The sequence shown here is derived from an EMBL/GenBank/DDBJ whole genome shotgun (WGS) entry which is preliminary data.</text>
</comment>
<evidence type="ECO:0000313" key="2">
    <source>
        <dbReference type="EMBL" id="OAZ08196.1"/>
    </source>
</evidence>
<keyword evidence="1" id="KW-1133">Transmembrane helix</keyword>
<dbReference type="Proteomes" id="UP000094009">
    <property type="component" value="Unassembled WGS sequence"/>
</dbReference>
<sequence length="293" mass="33179">MTDVEAALMKLALALNSSINESSAFSIWLRDLLTSDIFLTGIFTLLSGLSGAYFGAKLQRDTTERHTLKKELLSEIRTTQILMSFAFNALNKSWSVKRQNIAPTLSRYYLAKQRFQCEVAAGIKPAVFQVSMDSIQGINLESEAILANISQNINATPLLVASAVATRQSEAAFNDTNSKINKFFDKWSENLERPTPMNYFSIEMPGSPKDSRFSDLQRNIELYTDDCVYFSYVLCEEAHQHLSNLIKAYEKKFGKDDTPKLTTYDASAISESYQFPDKAQYEKWFSGFQTEPY</sequence>
<proteinExistence type="predicted"/>
<evidence type="ECO:0000256" key="1">
    <source>
        <dbReference type="SAM" id="Phobius"/>
    </source>
</evidence>
<keyword evidence="1" id="KW-0472">Membrane</keyword>